<dbReference type="Gene3D" id="1.10.150.50">
    <property type="entry name" value="Transcription Factor, Ets-1"/>
    <property type="match status" value="1"/>
</dbReference>
<dbReference type="EMBL" id="GECL01001111">
    <property type="protein sequence ID" value="JAP05013.1"/>
    <property type="molecule type" value="Transcribed_RNA"/>
</dbReference>
<evidence type="ECO:0000259" key="2">
    <source>
        <dbReference type="PROSITE" id="PS50105"/>
    </source>
</evidence>
<dbReference type="PANTHER" id="PTHR21359:SF1">
    <property type="entry name" value="DUF5577 DOMAIN-CONTAINING PROTEIN"/>
    <property type="match status" value="1"/>
</dbReference>
<dbReference type="Pfam" id="PF18017">
    <property type="entry name" value="SAM_4"/>
    <property type="match status" value="1"/>
</dbReference>
<organism evidence="3">
    <name type="scientific">Triatoma dimidiata</name>
    <name type="common">Kissing bug</name>
    <name type="synonym">Meccus dimidiatus</name>
    <dbReference type="NCBI Taxonomy" id="72491"/>
    <lineage>
        <taxon>Eukaryota</taxon>
        <taxon>Metazoa</taxon>
        <taxon>Ecdysozoa</taxon>
        <taxon>Arthropoda</taxon>
        <taxon>Hexapoda</taxon>
        <taxon>Insecta</taxon>
        <taxon>Pterygota</taxon>
        <taxon>Neoptera</taxon>
        <taxon>Paraneoptera</taxon>
        <taxon>Hemiptera</taxon>
        <taxon>Heteroptera</taxon>
        <taxon>Panheteroptera</taxon>
        <taxon>Cimicomorpha</taxon>
        <taxon>Reduviidae</taxon>
        <taxon>Triatominae</taxon>
        <taxon>Triatoma</taxon>
    </lineage>
</organism>
<feature type="compositionally biased region" description="Polar residues" evidence="1">
    <location>
        <begin position="164"/>
        <end position="174"/>
    </location>
</feature>
<dbReference type="InterPro" id="IPR001660">
    <property type="entry name" value="SAM"/>
</dbReference>
<proteinExistence type="predicted"/>
<dbReference type="PROSITE" id="PS50105">
    <property type="entry name" value="SAM_DOMAIN"/>
    <property type="match status" value="1"/>
</dbReference>
<reference evidence="3" key="1">
    <citation type="journal article" date="2018" name="J. Proteomics">
        <title>Exploring the molecular complexity of Triatoma dimidiata sialome.</title>
        <authorList>
            <person name="Santiago P.B."/>
            <person name="de Araujo C.N."/>
            <person name="Charneau S."/>
            <person name="Bastos I.M.D."/>
            <person name="Assumpcao T.C.F."/>
            <person name="Queiroz R.M.L."/>
            <person name="Praca Y.R."/>
            <person name="Cordeiro T.M."/>
            <person name="Garcia C.H.S."/>
            <person name="da Silva I.G."/>
            <person name="Raiol T."/>
            <person name="Motta F.N."/>
            <person name="de Araujo Oliveira J.V."/>
            <person name="de Sousa M.V."/>
            <person name="Ribeiro J.M.C."/>
            <person name="de Santana J.M."/>
        </authorList>
    </citation>
    <scope>NUCLEOTIDE SEQUENCE</scope>
    <source>
        <strain evidence="3">Santander</strain>
        <tissue evidence="3">Salivary glands</tissue>
    </source>
</reference>
<dbReference type="AlphaFoldDB" id="A0A0V0GCB8"/>
<feature type="domain" description="SAM" evidence="2">
    <location>
        <begin position="1"/>
        <end position="65"/>
    </location>
</feature>
<protein>
    <recommendedName>
        <fullName evidence="2">SAM domain-containing protein</fullName>
    </recommendedName>
</protein>
<feature type="non-terminal residue" evidence="3">
    <location>
        <position position="1"/>
    </location>
</feature>
<sequence>SWLKFFTSAGIPMESSRTYAVTFSKNEIQLDMLSEIKKEYLVDMGITLMGHIIAILRHAKAVYEENVTTTTLSPAPVKYGPAAKPVPKEKPVVKTLPLRISNEKQGTSETNAVAKKTVATVESRQRAVGTSTVQNNVSSTQTSSLQVADKVLPSKKKDSETNQKTKISSIVAHSTNKKKTSVETPIRHGDEVLTNKGKVFERLGIEVADEPSDSPESNSSNESVFSRLGGKTSPTTFSPSRSPVKVSYKPISNGVDSSSDYPSVKRVVQNGNKSKFKPIMFTMRADEAEAESAAAAALARRGRKRTRSPSPSISRLGAKEIDNLKKNIKARLGRMSRSVSPSTKFKEDEESIGLRGMGDYRSEKTVKARLGVTNFNRLEERSGILGRGSILSKRSSPVESIGLSGLNKSNSIKSRLGQNNSINKTSNQKKVSFGPVSEQLIPLESKPVFRPFKYSRMRFVDDYYSNYNGSIYSAPKSRIYNRFNY</sequence>
<dbReference type="InterPro" id="IPR013761">
    <property type="entry name" value="SAM/pointed_sf"/>
</dbReference>
<name>A0A0V0GCB8_TRIDM</name>
<accession>A0A0V0GCB8</accession>
<feature type="compositionally biased region" description="Low complexity" evidence="1">
    <location>
        <begin position="232"/>
        <end position="243"/>
    </location>
</feature>
<feature type="compositionally biased region" description="Low complexity" evidence="1">
    <location>
        <begin position="214"/>
        <end position="223"/>
    </location>
</feature>
<dbReference type="InterPro" id="IPR039161">
    <property type="entry name" value="C19orf47-like"/>
</dbReference>
<dbReference type="GO" id="GO:0005634">
    <property type="term" value="C:nucleus"/>
    <property type="evidence" value="ECO:0007669"/>
    <property type="project" value="TreeGrafter"/>
</dbReference>
<evidence type="ECO:0000313" key="3">
    <source>
        <dbReference type="EMBL" id="JAP05013.1"/>
    </source>
</evidence>
<evidence type="ECO:0000256" key="1">
    <source>
        <dbReference type="SAM" id="MobiDB-lite"/>
    </source>
</evidence>
<feature type="region of interest" description="Disordered" evidence="1">
    <location>
        <begin position="127"/>
        <end position="182"/>
    </location>
</feature>
<dbReference type="SUPFAM" id="SSF47769">
    <property type="entry name" value="SAM/Pointed domain"/>
    <property type="match status" value="1"/>
</dbReference>
<feature type="region of interest" description="Disordered" evidence="1">
    <location>
        <begin position="206"/>
        <end position="248"/>
    </location>
</feature>
<feature type="compositionally biased region" description="Polar residues" evidence="1">
    <location>
        <begin position="128"/>
        <end position="146"/>
    </location>
</feature>
<dbReference type="PANTHER" id="PTHR21359">
    <property type="entry name" value="DUF5577 DOMAIN-CONTAINING PROTEIN"/>
    <property type="match status" value="1"/>
</dbReference>